<feature type="region of interest" description="Disordered" evidence="1">
    <location>
        <begin position="50"/>
        <end position="79"/>
    </location>
</feature>
<name>A0A4C1ZSX6_EUMVA</name>
<dbReference type="AlphaFoldDB" id="A0A4C1ZSX6"/>
<evidence type="ECO:0000313" key="2">
    <source>
        <dbReference type="EMBL" id="GBP90778.1"/>
    </source>
</evidence>
<comment type="caution">
    <text evidence="2">The sequence shown here is derived from an EMBL/GenBank/DDBJ whole genome shotgun (WGS) entry which is preliminary data.</text>
</comment>
<keyword evidence="3" id="KW-1185">Reference proteome</keyword>
<sequence length="79" mass="9366">MRGEKNYQNNIRKPGQDPKRRKQKMKDVTSTRTILGHFDVPEKLRRFVRRLKRDRPRDQNYAEAAARPKPLAAAQDPRP</sequence>
<reference evidence="2 3" key="1">
    <citation type="journal article" date="2019" name="Commun. Biol.">
        <title>The bagworm genome reveals a unique fibroin gene that provides high tensile strength.</title>
        <authorList>
            <person name="Kono N."/>
            <person name="Nakamura H."/>
            <person name="Ohtoshi R."/>
            <person name="Tomita M."/>
            <person name="Numata K."/>
            <person name="Arakawa K."/>
        </authorList>
    </citation>
    <scope>NUCLEOTIDE SEQUENCE [LARGE SCALE GENOMIC DNA]</scope>
</reference>
<feature type="region of interest" description="Disordered" evidence="1">
    <location>
        <begin position="1"/>
        <end position="29"/>
    </location>
</feature>
<evidence type="ECO:0000256" key="1">
    <source>
        <dbReference type="SAM" id="MobiDB-lite"/>
    </source>
</evidence>
<feature type="compositionally biased region" description="Low complexity" evidence="1">
    <location>
        <begin position="62"/>
        <end position="79"/>
    </location>
</feature>
<dbReference type="Proteomes" id="UP000299102">
    <property type="component" value="Unassembled WGS sequence"/>
</dbReference>
<feature type="compositionally biased region" description="Polar residues" evidence="1">
    <location>
        <begin position="1"/>
        <end position="11"/>
    </location>
</feature>
<protein>
    <submittedName>
        <fullName evidence="2">Uncharacterized protein</fullName>
    </submittedName>
</protein>
<gene>
    <name evidence="2" type="ORF">EVAR_102460_1</name>
</gene>
<accession>A0A4C1ZSX6</accession>
<organism evidence="2 3">
    <name type="scientific">Eumeta variegata</name>
    <name type="common">Bagworm moth</name>
    <name type="synonym">Eumeta japonica</name>
    <dbReference type="NCBI Taxonomy" id="151549"/>
    <lineage>
        <taxon>Eukaryota</taxon>
        <taxon>Metazoa</taxon>
        <taxon>Ecdysozoa</taxon>
        <taxon>Arthropoda</taxon>
        <taxon>Hexapoda</taxon>
        <taxon>Insecta</taxon>
        <taxon>Pterygota</taxon>
        <taxon>Neoptera</taxon>
        <taxon>Endopterygota</taxon>
        <taxon>Lepidoptera</taxon>
        <taxon>Glossata</taxon>
        <taxon>Ditrysia</taxon>
        <taxon>Tineoidea</taxon>
        <taxon>Psychidae</taxon>
        <taxon>Oiketicinae</taxon>
        <taxon>Eumeta</taxon>
    </lineage>
</organism>
<evidence type="ECO:0000313" key="3">
    <source>
        <dbReference type="Proteomes" id="UP000299102"/>
    </source>
</evidence>
<proteinExistence type="predicted"/>
<dbReference type="EMBL" id="BGZK01002112">
    <property type="protein sequence ID" value="GBP90778.1"/>
    <property type="molecule type" value="Genomic_DNA"/>
</dbReference>